<protein>
    <recommendedName>
        <fullName evidence="9">Knottins-like domain-containing protein</fullName>
    </recommendedName>
</protein>
<keyword evidence="6" id="KW-1015">Disulfide bond</keyword>
<dbReference type="Gene3D" id="3.30.30.10">
    <property type="entry name" value="Knottin, scorpion toxin-like"/>
    <property type="match status" value="1"/>
</dbReference>
<evidence type="ECO:0000256" key="4">
    <source>
        <dbReference type="ARBA" id="ARBA00022729"/>
    </source>
</evidence>
<dbReference type="PROSITE" id="PS00940">
    <property type="entry name" value="GAMMA_THIONIN"/>
    <property type="match status" value="1"/>
</dbReference>
<feature type="region of interest" description="Disordered" evidence="7">
    <location>
        <begin position="221"/>
        <end position="242"/>
    </location>
</feature>
<keyword evidence="5" id="KW-0611">Plant defense</keyword>
<evidence type="ECO:0000256" key="5">
    <source>
        <dbReference type="ARBA" id="ARBA00022821"/>
    </source>
</evidence>
<feature type="signal peptide" evidence="8">
    <location>
        <begin position="1"/>
        <end position="25"/>
    </location>
</feature>
<dbReference type="PANTHER" id="PTHR33147:SF39">
    <property type="entry name" value="DRO1 PROTEIN-RELATED"/>
    <property type="match status" value="1"/>
</dbReference>
<dbReference type="CDD" id="cd00107">
    <property type="entry name" value="Knot1"/>
    <property type="match status" value="1"/>
</dbReference>
<gene>
    <name evidence="10" type="ORF">Ddye_030466</name>
</gene>
<keyword evidence="2" id="KW-0929">Antimicrobial</keyword>
<accession>A0AAD9THG7</accession>
<evidence type="ECO:0000259" key="9">
    <source>
        <dbReference type="SMART" id="SM00505"/>
    </source>
</evidence>
<dbReference type="InterPro" id="IPR036574">
    <property type="entry name" value="Scorpion_toxin-like_sf"/>
</dbReference>
<evidence type="ECO:0000313" key="10">
    <source>
        <dbReference type="EMBL" id="KAK2635674.1"/>
    </source>
</evidence>
<dbReference type="Proteomes" id="UP001280121">
    <property type="component" value="Unassembled WGS sequence"/>
</dbReference>
<name>A0AAD9THG7_9ROSI</name>
<evidence type="ECO:0000256" key="6">
    <source>
        <dbReference type="ARBA" id="ARBA00023157"/>
    </source>
</evidence>
<evidence type="ECO:0000256" key="7">
    <source>
        <dbReference type="SAM" id="MobiDB-lite"/>
    </source>
</evidence>
<evidence type="ECO:0000256" key="2">
    <source>
        <dbReference type="ARBA" id="ARBA00022529"/>
    </source>
</evidence>
<comment type="caution">
    <text evidence="10">The sequence shown here is derived from an EMBL/GenBank/DDBJ whole genome shotgun (WGS) entry which is preliminary data.</text>
</comment>
<dbReference type="GO" id="GO:0031640">
    <property type="term" value="P:killing of cells of another organism"/>
    <property type="evidence" value="ECO:0007669"/>
    <property type="project" value="UniProtKB-KW"/>
</dbReference>
<feature type="domain" description="Knottins-like" evidence="9">
    <location>
        <begin position="38"/>
        <end position="73"/>
    </location>
</feature>
<evidence type="ECO:0000313" key="11">
    <source>
        <dbReference type="Proteomes" id="UP001280121"/>
    </source>
</evidence>
<evidence type="ECO:0000256" key="1">
    <source>
        <dbReference type="ARBA" id="ARBA00006722"/>
    </source>
</evidence>
<evidence type="ECO:0000256" key="3">
    <source>
        <dbReference type="ARBA" id="ARBA00022577"/>
    </source>
</evidence>
<dbReference type="InterPro" id="IPR003614">
    <property type="entry name" value="Knottins"/>
</dbReference>
<dbReference type="InterPro" id="IPR008176">
    <property type="entry name" value="Defensin_plant"/>
</dbReference>
<dbReference type="PRINTS" id="PR00288">
    <property type="entry name" value="PUROTHIONIN"/>
</dbReference>
<comment type="similarity">
    <text evidence="1">Belongs to the DEFL family.</text>
</comment>
<organism evidence="10 11">
    <name type="scientific">Dipteronia dyeriana</name>
    <dbReference type="NCBI Taxonomy" id="168575"/>
    <lineage>
        <taxon>Eukaryota</taxon>
        <taxon>Viridiplantae</taxon>
        <taxon>Streptophyta</taxon>
        <taxon>Embryophyta</taxon>
        <taxon>Tracheophyta</taxon>
        <taxon>Spermatophyta</taxon>
        <taxon>Magnoliopsida</taxon>
        <taxon>eudicotyledons</taxon>
        <taxon>Gunneridae</taxon>
        <taxon>Pentapetalae</taxon>
        <taxon>rosids</taxon>
        <taxon>malvids</taxon>
        <taxon>Sapindales</taxon>
        <taxon>Sapindaceae</taxon>
        <taxon>Hippocastanoideae</taxon>
        <taxon>Acereae</taxon>
        <taxon>Dipteronia</taxon>
    </lineage>
</organism>
<keyword evidence="11" id="KW-1185">Reference proteome</keyword>
<proteinExistence type="inferred from homology"/>
<sequence length="257" mass="29515">MERPVRSVRSFSVVLLLVLVLLATGEMGQNQMVAEARTCESQSHKFKGSCVSKSNCAHVCQTEGFPDGHCRDSIQNQLKDVGIRLITFFVIVRPRLLLKEQYYHINSCGKCKSVEMGERTFMFTGTTTFMEKKIEVGRFCRDYMCLKDLWDSAMHELLGLESVPGDKFRQEVLIPWSEEGREVRNDAELLDVLGEFEQRNVSQIHFNVDYIPLTAVYVRNPNQQPNNNPNQPIVNPIQQPNNTPRQGIMLKIMWMIT</sequence>
<dbReference type="PANTHER" id="PTHR33147">
    <property type="entry name" value="DEFENSIN-LIKE PROTEIN 1"/>
    <property type="match status" value="1"/>
</dbReference>
<keyword evidence="4 8" id="KW-0732">Signal</keyword>
<keyword evidence="3" id="KW-0295">Fungicide</keyword>
<dbReference type="Pfam" id="PF00304">
    <property type="entry name" value="Gamma-thionin"/>
    <property type="match status" value="1"/>
</dbReference>
<feature type="chain" id="PRO_5041906984" description="Knottins-like domain-containing protein" evidence="8">
    <location>
        <begin position="26"/>
        <end position="257"/>
    </location>
</feature>
<dbReference type="GO" id="GO:0050832">
    <property type="term" value="P:defense response to fungus"/>
    <property type="evidence" value="ECO:0007669"/>
    <property type="project" value="UniProtKB-KW"/>
</dbReference>
<dbReference type="AlphaFoldDB" id="A0AAD9THG7"/>
<dbReference type="SMART" id="SM00505">
    <property type="entry name" value="Knot1"/>
    <property type="match status" value="1"/>
</dbReference>
<reference evidence="10" key="1">
    <citation type="journal article" date="2023" name="Plant J.">
        <title>Genome sequences and population genomics provide insights into the demographic history, inbreeding, and mutation load of two 'living fossil' tree species of Dipteronia.</title>
        <authorList>
            <person name="Feng Y."/>
            <person name="Comes H.P."/>
            <person name="Chen J."/>
            <person name="Zhu S."/>
            <person name="Lu R."/>
            <person name="Zhang X."/>
            <person name="Li P."/>
            <person name="Qiu J."/>
            <person name="Olsen K.M."/>
            <person name="Qiu Y."/>
        </authorList>
    </citation>
    <scope>NUCLEOTIDE SEQUENCE</scope>
    <source>
        <strain evidence="10">KIB01</strain>
    </source>
</reference>
<evidence type="ECO:0000256" key="8">
    <source>
        <dbReference type="SAM" id="SignalP"/>
    </source>
</evidence>
<dbReference type="EMBL" id="JANJYI010000009">
    <property type="protein sequence ID" value="KAK2635674.1"/>
    <property type="molecule type" value="Genomic_DNA"/>
</dbReference>
<dbReference type="SUPFAM" id="SSF57095">
    <property type="entry name" value="Scorpion toxin-like"/>
    <property type="match status" value="1"/>
</dbReference>